<dbReference type="WBParaSite" id="MCU_011098-RA">
    <property type="protein sequence ID" value="MCU_011098-RA"/>
    <property type="gene ID" value="MCU_011098"/>
</dbReference>
<feature type="region of interest" description="Disordered" evidence="1">
    <location>
        <begin position="1"/>
        <end position="20"/>
    </location>
</feature>
<proteinExistence type="predicted"/>
<organism evidence="2">
    <name type="scientific">Mesocestoides corti</name>
    <name type="common">Flatworm</name>
    <dbReference type="NCBI Taxonomy" id="53468"/>
    <lineage>
        <taxon>Eukaryota</taxon>
        <taxon>Metazoa</taxon>
        <taxon>Spiralia</taxon>
        <taxon>Lophotrochozoa</taxon>
        <taxon>Platyhelminthes</taxon>
        <taxon>Cestoda</taxon>
        <taxon>Eucestoda</taxon>
        <taxon>Cyclophyllidea</taxon>
        <taxon>Mesocestoididae</taxon>
        <taxon>Mesocestoides</taxon>
    </lineage>
</organism>
<protein>
    <submittedName>
        <fullName evidence="2">Uncharacterized protein</fullName>
    </submittedName>
</protein>
<evidence type="ECO:0000256" key="1">
    <source>
        <dbReference type="SAM" id="MobiDB-lite"/>
    </source>
</evidence>
<sequence length="116" mass="12547">MNYLIGRSSGGGGHTETAGHFTLTHNHHHQSTTHLAGTLPHRAGATSSDSTIATVLLFTLHPSSQRHPIPLHVPSCLPMRRQRGRQAGTRYAGHFIGFAVTEPTAHCTRLVTVLIM</sequence>
<accession>A0A5K3FTB8</accession>
<reference evidence="2" key="1">
    <citation type="submission" date="2019-11" db="UniProtKB">
        <authorList>
            <consortium name="WormBaseParasite"/>
        </authorList>
    </citation>
    <scope>IDENTIFICATION</scope>
</reference>
<evidence type="ECO:0000313" key="2">
    <source>
        <dbReference type="WBParaSite" id="MCU_011098-RA"/>
    </source>
</evidence>
<feature type="region of interest" description="Disordered" evidence="1">
    <location>
        <begin position="25"/>
        <end position="46"/>
    </location>
</feature>
<dbReference type="AlphaFoldDB" id="A0A5K3FTB8"/>
<name>A0A5K3FTB8_MESCO</name>